<organism evidence="12 13">
    <name type="scientific">Solidesulfovibrio fructosivorans JJ]</name>
    <dbReference type="NCBI Taxonomy" id="596151"/>
    <lineage>
        <taxon>Bacteria</taxon>
        <taxon>Pseudomonadati</taxon>
        <taxon>Thermodesulfobacteriota</taxon>
        <taxon>Desulfovibrionia</taxon>
        <taxon>Desulfovibrionales</taxon>
        <taxon>Desulfovibrionaceae</taxon>
        <taxon>Solidesulfovibrio</taxon>
    </lineage>
</organism>
<dbReference type="PANTHER" id="PTHR35091:SF2">
    <property type="entry name" value="FLAGELLAR PROTEIN FLIL"/>
    <property type="match status" value="1"/>
</dbReference>
<name>E1K209_SOLFR</name>
<keyword evidence="6" id="KW-0812">Transmembrane</keyword>
<keyword evidence="11" id="KW-0732">Signal</keyword>
<dbReference type="AlphaFoldDB" id="E1K209"/>
<evidence type="ECO:0000256" key="9">
    <source>
        <dbReference type="ARBA" id="ARBA00023136"/>
    </source>
</evidence>
<keyword evidence="12" id="KW-0282">Flagellum</keyword>
<evidence type="ECO:0000256" key="4">
    <source>
        <dbReference type="ARBA" id="ARBA00022475"/>
    </source>
</evidence>
<accession>E1K209</accession>
<reference evidence="12 13" key="1">
    <citation type="submission" date="2010-08" db="EMBL/GenBank/DDBJ databases">
        <title>The draft genome of Desulfovibrio fructosovorans JJ.</title>
        <authorList>
            <consortium name="US DOE Joint Genome Institute (JGI-PGF)"/>
            <person name="Lucas S."/>
            <person name="Copeland A."/>
            <person name="Lapidus A."/>
            <person name="Cheng J.-F."/>
            <person name="Bruce D."/>
            <person name="Goodwin L."/>
            <person name="Pitluck S."/>
            <person name="Land M.L."/>
            <person name="Hauser L."/>
            <person name="Chang Y.-J."/>
            <person name="Jeffries C."/>
            <person name="Wall J.D."/>
            <person name="Stahl D.A."/>
            <person name="Arkin A.P."/>
            <person name="Dehal P."/>
            <person name="Stolyar S.M."/>
            <person name="Hazen T.C."/>
            <person name="Woyke T.J."/>
        </authorList>
    </citation>
    <scope>NUCLEOTIDE SEQUENCE [LARGE SCALE GENOMIC DNA]</scope>
    <source>
        <strain evidence="12 13">JJ</strain>
    </source>
</reference>
<evidence type="ECO:0000256" key="6">
    <source>
        <dbReference type="ARBA" id="ARBA00022692"/>
    </source>
</evidence>
<dbReference type="eggNOG" id="COG1580">
    <property type="taxonomic scope" value="Bacteria"/>
</dbReference>
<dbReference type="Proteomes" id="UP000006250">
    <property type="component" value="Unassembled WGS sequence"/>
</dbReference>
<dbReference type="EMBL" id="AECZ01000047">
    <property type="protein sequence ID" value="EFL49367.1"/>
    <property type="molecule type" value="Genomic_DNA"/>
</dbReference>
<dbReference type="GO" id="GO:0006935">
    <property type="term" value="P:chemotaxis"/>
    <property type="evidence" value="ECO:0007669"/>
    <property type="project" value="UniProtKB-KW"/>
</dbReference>
<keyword evidence="12" id="KW-0966">Cell projection</keyword>
<evidence type="ECO:0000256" key="11">
    <source>
        <dbReference type="SAM" id="SignalP"/>
    </source>
</evidence>
<dbReference type="Pfam" id="PF03748">
    <property type="entry name" value="FliL"/>
    <property type="match status" value="1"/>
</dbReference>
<dbReference type="OrthoDB" id="9799777at2"/>
<keyword evidence="5 10" id="KW-0145">Chemotaxis</keyword>
<evidence type="ECO:0000256" key="2">
    <source>
        <dbReference type="ARBA" id="ARBA00004162"/>
    </source>
</evidence>
<dbReference type="RefSeq" id="WP_005996787.1">
    <property type="nucleotide sequence ID" value="NZ_AECZ01000047.1"/>
</dbReference>
<comment type="caution">
    <text evidence="12">The sequence shown here is derived from an EMBL/GenBank/DDBJ whole genome shotgun (WGS) entry which is preliminary data.</text>
</comment>
<keyword evidence="4 10" id="KW-1003">Cell membrane</keyword>
<dbReference type="InterPro" id="IPR005503">
    <property type="entry name" value="FliL"/>
</dbReference>
<comment type="similarity">
    <text evidence="3 10">Belongs to the FliL family.</text>
</comment>
<protein>
    <recommendedName>
        <fullName evidence="10">Flagellar protein FliL</fullName>
    </recommendedName>
</protein>
<evidence type="ECO:0000256" key="1">
    <source>
        <dbReference type="ARBA" id="ARBA00002254"/>
    </source>
</evidence>
<comment type="subcellular location">
    <subcellularLocation>
        <location evidence="2">Cell membrane</location>
        <topology evidence="2">Single-pass membrane protein</topology>
    </subcellularLocation>
</comment>
<evidence type="ECO:0000313" key="13">
    <source>
        <dbReference type="Proteomes" id="UP000006250"/>
    </source>
</evidence>
<dbReference type="GO" id="GO:0005886">
    <property type="term" value="C:plasma membrane"/>
    <property type="evidence" value="ECO:0007669"/>
    <property type="project" value="UniProtKB-SubCell"/>
</dbReference>
<keyword evidence="12" id="KW-0969">Cilium</keyword>
<evidence type="ECO:0000256" key="7">
    <source>
        <dbReference type="ARBA" id="ARBA00022779"/>
    </source>
</evidence>
<dbReference type="STRING" id="596151.DesfrDRAFT_3909"/>
<dbReference type="PANTHER" id="PTHR35091">
    <property type="entry name" value="FLAGELLAR PROTEIN FLIL"/>
    <property type="match status" value="1"/>
</dbReference>
<feature type="signal peptide" evidence="11">
    <location>
        <begin position="1"/>
        <end position="24"/>
    </location>
</feature>
<sequence precursor="true">MNKLMKVGLLVLAFLLVPPSPSMLMASSEGGHGGDATGGEKKEAGKAENGAIVIGPMTVNVLSNTGYRFLHLTLDVQCEDNASAERLTDADCKQDLIFFLSSKLAEDLMTSAGKMALRRDLILLFSKYTGPGKVKNVYFTEFVFQ</sequence>
<feature type="chain" id="PRO_5003148112" description="Flagellar protein FliL" evidence="11">
    <location>
        <begin position="25"/>
        <end position="145"/>
    </location>
</feature>
<evidence type="ECO:0000256" key="3">
    <source>
        <dbReference type="ARBA" id="ARBA00008281"/>
    </source>
</evidence>
<gene>
    <name evidence="12" type="ORF">DesfrDRAFT_3909</name>
</gene>
<keyword evidence="8" id="KW-1133">Transmembrane helix</keyword>
<dbReference type="GO" id="GO:0071978">
    <property type="term" value="P:bacterial-type flagellum-dependent swarming motility"/>
    <property type="evidence" value="ECO:0007669"/>
    <property type="project" value="TreeGrafter"/>
</dbReference>
<proteinExistence type="inferred from homology"/>
<keyword evidence="13" id="KW-1185">Reference proteome</keyword>
<keyword evidence="7 10" id="KW-0283">Flagellar rotation</keyword>
<evidence type="ECO:0000256" key="8">
    <source>
        <dbReference type="ARBA" id="ARBA00022989"/>
    </source>
</evidence>
<evidence type="ECO:0000256" key="5">
    <source>
        <dbReference type="ARBA" id="ARBA00022500"/>
    </source>
</evidence>
<evidence type="ECO:0000313" key="12">
    <source>
        <dbReference type="EMBL" id="EFL49367.1"/>
    </source>
</evidence>
<comment type="function">
    <text evidence="1 10">Controls the rotational direction of flagella during chemotaxis.</text>
</comment>
<evidence type="ECO:0000256" key="10">
    <source>
        <dbReference type="RuleBase" id="RU364125"/>
    </source>
</evidence>
<dbReference type="GO" id="GO:0009425">
    <property type="term" value="C:bacterial-type flagellum basal body"/>
    <property type="evidence" value="ECO:0007669"/>
    <property type="project" value="InterPro"/>
</dbReference>
<keyword evidence="9 10" id="KW-0472">Membrane</keyword>